<evidence type="ECO:0000313" key="2">
    <source>
        <dbReference type="EMBL" id="MFC0681861.1"/>
    </source>
</evidence>
<evidence type="ECO:0008006" key="4">
    <source>
        <dbReference type="Google" id="ProtNLM"/>
    </source>
</evidence>
<keyword evidence="1" id="KW-0472">Membrane</keyword>
<evidence type="ECO:0000256" key="1">
    <source>
        <dbReference type="SAM" id="Phobius"/>
    </source>
</evidence>
<dbReference type="EMBL" id="JBHLTG010000009">
    <property type="protein sequence ID" value="MFC0681861.1"/>
    <property type="molecule type" value="Genomic_DNA"/>
</dbReference>
<accession>A0ABV6RY02</accession>
<comment type="caution">
    <text evidence="2">The sequence shown here is derived from an EMBL/GenBank/DDBJ whole genome shotgun (WGS) entry which is preliminary data.</text>
</comment>
<proteinExistence type="predicted"/>
<sequence length="124" mass="12688">MDIPVAATGRRPQNRRGVVAGYLLLGSFIVTALSIAIGFALAAPQQTDNTLAWMPLILPSLATIVVAPMLVAAMVLAIRGAVRERVGRIACIVVAVVSGVLALLLLPVAVNALFAMAGTLGAFG</sequence>
<gene>
    <name evidence="2" type="ORF">ACFFGH_28850</name>
</gene>
<keyword evidence="1" id="KW-1133">Transmembrane helix</keyword>
<feature type="transmembrane region" description="Helical" evidence="1">
    <location>
        <begin position="89"/>
        <end position="114"/>
    </location>
</feature>
<feature type="transmembrane region" description="Helical" evidence="1">
    <location>
        <begin position="20"/>
        <end position="44"/>
    </location>
</feature>
<reference evidence="2 3" key="1">
    <citation type="submission" date="2024-09" db="EMBL/GenBank/DDBJ databases">
        <authorList>
            <person name="Sun Q."/>
            <person name="Mori K."/>
        </authorList>
    </citation>
    <scope>NUCLEOTIDE SEQUENCE [LARGE SCALE GENOMIC DNA]</scope>
    <source>
        <strain evidence="2 3">KCTC 23076</strain>
    </source>
</reference>
<name>A0ABV6RY02_9GAMM</name>
<dbReference type="Proteomes" id="UP001589896">
    <property type="component" value="Unassembled WGS sequence"/>
</dbReference>
<feature type="transmembrane region" description="Helical" evidence="1">
    <location>
        <begin position="56"/>
        <end position="77"/>
    </location>
</feature>
<keyword evidence="3" id="KW-1185">Reference proteome</keyword>
<organism evidence="2 3">
    <name type="scientific">Lysobacter korlensis</name>
    <dbReference type="NCBI Taxonomy" id="553636"/>
    <lineage>
        <taxon>Bacteria</taxon>
        <taxon>Pseudomonadati</taxon>
        <taxon>Pseudomonadota</taxon>
        <taxon>Gammaproteobacteria</taxon>
        <taxon>Lysobacterales</taxon>
        <taxon>Lysobacteraceae</taxon>
        <taxon>Lysobacter</taxon>
    </lineage>
</organism>
<keyword evidence="1" id="KW-0812">Transmembrane</keyword>
<evidence type="ECO:0000313" key="3">
    <source>
        <dbReference type="Proteomes" id="UP001589896"/>
    </source>
</evidence>
<dbReference type="RefSeq" id="WP_386675276.1">
    <property type="nucleotide sequence ID" value="NZ_JBHLTG010000009.1"/>
</dbReference>
<protein>
    <recommendedName>
        <fullName evidence="4">Major facilitator superfamily (MFS) profile domain-containing protein</fullName>
    </recommendedName>
</protein>